<gene>
    <name evidence="1" type="ORF">CEURO_LOCUS8531</name>
</gene>
<evidence type="ECO:0000313" key="1">
    <source>
        <dbReference type="EMBL" id="CAH9083103.1"/>
    </source>
</evidence>
<sequence>MMGVINTYLKLKA</sequence>
<proteinExistence type="predicted"/>
<comment type="caution">
    <text evidence="1">The sequence shown here is derived from an EMBL/GenBank/DDBJ whole genome shotgun (WGS) entry which is preliminary data.</text>
</comment>
<keyword evidence="2" id="KW-1185">Reference proteome</keyword>
<evidence type="ECO:0000313" key="2">
    <source>
        <dbReference type="Proteomes" id="UP001152484"/>
    </source>
</evidence>
<protein>
    <submittedName>
        <fullName evidence="1">Uncharacterized protein</fullName>
    </submittedName>
</protein>
<reference evidence="1" key="1">
    <citation type="submission" date="2022-07" db="EMBL/GenBank/DDBJ databases">
        <authorList>
            <person name="Macas J."/>
            <person name="Novak P."/>
            <person name="Neumann P."/>
        </authorList>
    </citation>
    <scope>NUCLEOTIDE SEQUENCE</scope>
</reference>
<accession>A0A9P0Z1A1</accession>
<organism evidence="1 2">
    <name type="scientific">Cuscuta europaea</name>
    <name type="common">European dodder</name>
    <dbReference type="NCBI Taxonomy" id="41803"/>
    <lineage>
        <taxon>Eukaryota</taxon>
        <taxon>Viridiplantae</taxon>
        <taxon>Streptophyta</taxon>
        <taxon>Embryophyta</taxon>
        <taxon>Tracheophyta</taxon>
        <taxon>Spermatophyta</taxon>
        <taxon>Magnoliopsida</taxon>
        <taxon>eudicotyledons</taxon>
        <taxon>Gunneridae</taxon>
        <taxon>Pentapetalae</taxon>
        <taxon>asterids</taxon>
        <taxon>lamiids</taxon>
        <taxon>Solanales</taxon>
        <taxon>Convolvulaceae</taxon>
        <taxon>Cuscuteae</taxon>
        <taxon>Cuscuta</taxon>
        <taxon>Cuscuta subgen. Cuscuta</taxon>
    </lineage>
</organism>
<dbReference type="Proteomes" id="UP001152484">
    <property type="component" value="Unassembled WGS sequence"/>
</dbReference>
<dbReference type="EMBL" id="CAMAPE010000016">
    <property type="protein sequence ID" value="CAH9083103.1"/>
    <property type="molecule type" value="Genomic_DNA"/>
</dbReference>
<name>A0A9P0Z1A1_CUSEU</name>